<dbReference type="InterPro" id="IPR020846">
    <property type="entry name" value="MFS_dom"/>
</dbReference>
<comment type="subcellular location">
    <subcellularLocation>
        <location evidence="1">Cell membrane</location>
        <topology evidence="1">Multi-pass membrane protein</topology>
    </subcellularLocation>
</comment>
<dbReference type="PANTHER" id="PTHR48021">
    <property type="match status" value="1"/>
</dbReference>
<comment type="similarity">
    <text evidence="7">Belongs to the major facilitator superfamily. Sugar transporter (TC 2.A.1.1) family. Trehalose transporter subfamily.</text>
</comment>
<feature type="transmembrane region" description="Helical" evidence="8">
    <location>
        <begin position="143"/>
        <end position="161"/>
    </location>
</feature>
<feature type="transmembrane region" description="Helical" evidence="8">
    <location>
        <begin position="420"/>
        <end position="439"/>
    </location>
</feature>
<dbReference type="FunFam" id="1.20.1250.20:FF:000055">
    <property type="entry name" value="Facilitated trehalose transporter Tret1-2 homolog"/>
    <property type="match status" value="1"/>
</dbReference>
<dbReference type="Gene3D" id="1.20.1250.20">
    <property type="entry name" value="MFS general substrate transporter like domains"/>
    <property type="match status" value="1"/>
</dbReference>
<evidence type="ECO:0000256" key="1">
    <source>
        <dbReference type="ARBA" id="ARBA00004651"/>
    </source>
</evidence>
<evidence type="ECO:0000313" key="10">
    <source>
        <dbReference type="EMBL" id="JAS70442.1"/>
    </source>
</evidence>
<keyword evidence="2" id="KW-1003">Cell membrane</keyword>
<dbReference type="SUPFAM" id="SSF103473">
    <property type="entry name" value="MFS general substrate transporter"/>
    <property type="match status" value="1"/>
</dbReference>
<protein>
    <recommendedName>
        <fullName evidence="9">Major facilitator superfamily (MFS) profile domain-containing protein</fullName>
    </recommendedName>
</protein>
<evidence type="ECO:0000256" key="5">
    <source>
        <dbReference type="ARBA" id="ARBA00023136"/>
    </source>
</evidence>
<feature type="transmembrane region" description="Helical" evidence="8">
    <location>
        <begin position="53"/>
        <end position="72"/>
    </location>
</feature>
<feature type="domain" description="Major facilitator superfamily (MFS) profile" evidence="9">
    <location>
        <begin position="12"/>
        <end position="443"/>
    </location>
</feature>
<keyword evidence="3 8" id="KW-0812">Transmembrane</keyword>
<name>A0A1B6H712_9HEMI</name>
<dbReference type="GO" id="GO:0005886">
    <property type="term" value="C:plasma membrane"/>
    <property type="evidence" value="ECO:0007669"/>
    <property type="project" value="UniProtKB-SubCell"/>
</dbReference>
<dbReference type="PANTHER" id="PTHR48021:SF47">
    <property type="entry name" value="GH17672P"/>
    <property type="match status" value="1"/>
</dbReference>
<sequence>MAKLNFPGERGNLYFSVCAANLASVSIGTHYSWTSPTLPKLEASDSFLHLSVAEASWVGSLTAFGTLFGPFLGGWAMDKLGRRWTLLLAIVINMLGWAVLLLATSAWHIYVGRFLGGFAGGFVFVGLPVYVAEISEPQVRGPVGALFACLLVGGYLMEYVFGPYVSYAVLIWINLIPPVLFLLLFSFIPESPYYFIRKNDMSSALKSLAWLRTDRSPQEVQKELTSIQEEVTKSMAEKARLSDLVRIRGNRKGLIISVCLLVGQQLSGINAILFYAESIFIMSGTSFSSSVSSIIIGLVLFVVQGLAVPLTKPFGSKNLLIVSAAGMTVFQISLGMFFYLINKGYDMSSYPWWPLVSLVGFIILFSIGFGILPYTVMGEMFPPNVKGIGSAISAGSSWFVAFLLTLFFNDISASLGPHFTFFLLSIFCFMDFLFAVFVLPDTRGLTLQEILDLLNRQHGAKPKIQSDNEVVQLFLSERISPRTDC</sequence>
<evidence type="ECO:0000256" key="2">
    <source>
        <dbReference type="ARBA" id="ARBA00022475"/>
    </source>
</evidence>
<dbReference type="PROSITE" id="PS50850">
    <property type="entry name" value="MFS"/>
    <property type="match status" value="1"/>
</dbReference>
<evidence type="ECO:0000256" key="3">
    <source>
        <dbReference type="ARBA" id="ARBA00022692"/>
    </source>
</evidence>
<dbReference type="Pfam" id="PF00083">
    <property type="entry name" value="Sugar_tr"/>
    <property type="match status" value="1"/>
</dbReference>
<evidence type="ECO:0000259" key="9">
    <source>
        <dbReference type="PROSITE" id="PS50850"/>
    </source>
</evidence>
<evidence type="ECO:0000256" key="7">
    <source>
        <dbReference type="ARBA" id="ARBA00024348"/>
    </source>
</evidence>
<dbReference type="EMBL" id="GECU01037264">
    <property type="protein sequence ID" value="JAS70442.1"/>
    <property type="molecule type" value="Transcribed_RNA"/>
</dbReference>
<accession>A0A1B6H712</accession>
<gene>
    <name evidence="10" type="ORF">g.9521</name>
</gene>
<dbReference type="PROSITE" id="PS00216">
    <property type="entry name" value="SUGAR_TRANSPORT_1"/>
    <property type="match status" value="1"/>
</dbReference>
<dbReference type="InterPro" id="IPR044775">
    <property type="entry name" value="MFS_ERD6/Tret1-like"/>
</dbReference>
<feature type="transmembrane region" description="Helical" evidence="8">
    <location>
        <begin position="388"/>
        <end position="408"/>
    </location>
</feature>
<evidence type="ECO:0000256" key="8">
    <source>
        <dbReference type="SAM" id="Phobius"/>
    </source>
</evidence>
<feature type="transmembrane region" description="Helical" evidence="8">
    <location>
        <begin position="319"/>
        <end position="340"/>
    </location>
</feature>
<dbReference type="AlphaFoldDB" id="A0A1B6H712"/>
<organism evidence="10">
    <name type="scientific">Homalodisca liturata</name>
    <dbReference type="NCBI Taxonomy" id="320908"/>
    <lineage>
        <taxon>Eukaryota</taxon>
        <taxon>Metazoa</taxon>
        <taxon>Ecdysozoa</taxon>
        <taxon>Arthropoda</taxon>
        <taxon>Hexapoda</taxon>
        <taxon>Insecta</taxon>
        <taxon>Pterygota</taxon>
        <taxon>Neoptera</taxon>
        <taxon>Paraneoptera</taxon>
        <taxon>Hemiptera</taxon>
        <taxon>Auchenorrhyncha</taxon>
        <taxon>Membracoidea</taxon>
        <taxon>Cicadellidae</taxon>
        <taxon>Cicadellinae</taxon>
        <taxon>Proconiini</taxon>
        <taxon>Homalodisca</taxon>
    </lineage>
</organism>
<feature type="transmembrane region" description="Helical" evidence="8">
    <location>
        <begin position="110"/>
        <end position="131"/>
    </location>
</feature>
<dbReference type="PRINTS" id="PR00171">
    <property type="entry name" value="SUGRTRNSPORT"/>
</dbReference>
<dbReference type="InterPro" id="IPR005828">
    <property type="entry name" value="MFS_sugar_transport-like"/>
</dbReference>
<feature type="transmembrane region" description="Helical" evidence="8">
    <location>
        <begin position="254"/>
        <end position="275"/>
    </location>
</feature>
<dbReference type="InterPro" id="IPR003663">
    <property type="entry name" value="Sugar/inositol_transpt"/>
</dbReference>
<dbReference type="PROSITE" id="PS00217">
    <property type="entry name" value="SUGAR_TRANSPORT_2"/>
    <property type="match status" value="1"/>
</dbReference>
<feature type="transmembrane region" description="Helical" evidence="8">
    <location>
        <begin position="84"/>
        <end position="104"/>
    </location>
</feature>
<dbReference type="CDD" id="cd17358">
    <property type="entry name" value="MFS_GLUT6_8_Class3_like"/>
    <property type="match status" value="1"/>
</dbReference>
<evidence type="ECO:0000256" key="4">
    <source>
        <dbReference type="ARBA" id="ARBA00022989"/>
    </source>
</evidence>
<keyword evidence="6" id="KW-0325">Glycoprotein</keyword>
<dbReference type="InterPro" id="IPR050549">
    <property type="entry name" value="MFS_Trehalose_Transporter"/>
</dbReference>
<feature type="transmembrane region" description="Helical" evidence="8">
    <location>
        <begin position="352"/>
        <end position="376"/>
    </location>
</feature>
<proteinExistence type="inferred from homology"/>
<keyword evidence="4 8" id="KW-1133">Transmembrane helix</keyword>
<feature type="transmembrane region" description="Helical" evidence="8">
    <location>
        <begin position="167"/>
        <end position="188"/>
    </location>
</feature>
<feature type="transmembrane region" description="Helical" evidence="8">
    <location>
        <begin position="12"/>
        <end position="33"/>
    </location>
</feature>
<keyword evidence="5 8" id="KW-0472">Membrane</keyword>
<dbReference type="InterPro" id="IPR036259">
    <property type="entry name" value="MFS_trans_sf"/>
</dbReference>
<evidence type="ECO:0000256" key="6">
    <source>
        <dbReference type="ARBA" id="ARBA00023180"/>
    </source>
</evidence>
<reference evidence="10" key="1">
    <citation type="submission" date="2015-11" db="EMBL/GenBank/DDBJ databases">
        <title>De novo transcriptome assembly of four potential Pierce s Disease insect vectors from Arizona vineyards.</title>
        <authorList>
            <person name="Tassone E.E."/>
        </authorList>
    </citation>
    <scope>NUCLEOTIDE SEQUENCE</scope>
</reference>
<feature type="transmembrane region" description="Helical" evidence="8">
    <location>
        <begin position="287"/>
        <end position="307"/>
    </location>
</feature>
<dbReference type="InterPro" id="IPR005829">
    <property type="entry name" value="Sugar_transporter_CS"/>
</dbReference>
<dbReference type="GO" id="GO:0051119">
    <property type="term" value="F:sugar transmembrane transporter activity"/>
    <property type="evidence" value="ECO:0007669"/>
    <property type="project" value="InterPro"/>
</dbReference>